<dbReference type="InterPro" id="IPR050194">
    <property type="entry name" value="Glycosyltransferase_grp1"/>
</dbReference>
<dbReference type="Pfam" id="PF13692">
    <property type="entry name" value="Glyco_trans_1_4"/>
    <property type="match status" value="1"/>
</dbReference>
<proteinExistence type="predicted"/>
<dbReference type="InterPro" id="IPR028098">
    <property type="entry name" value="Glyco_trans_4-like_N"/>
</dbReference>
<feature type="region of interest" description="Disordered" evidence="1">
    <location>
        <begin position="389"/>
        <end position="412"/>
    </location>
</feature>
<comment type="caution">
    <text evidence="3">The sequence shown here is derived from an EMBL/GenBank/DDBJ whole genome shotgun (WGS) entry which is preliminary data.</text>
</comment>
<sequence length="412" mass="45798">MKTDPVPQKCFALVTETYAPQVNGVANTLGHLCRGLLNRGHQIQLIRPAQSGEHPGISNGPELLERRVNGMAIPRYPELQLGLPAGNRLRAMWKRQRPDAIYLATEGPLGWSALRVARKMGIPVISGFHTHFQQYADHYGVGLLQQPIMSYLRWFHNRTQLTLTACPTQQKELMRAGLENLVLLGRGVDCERFHPSHRSTNLRQQWQAGENDIVLLHVGRLAPEKNLLLLIQAWKEALETTDHPERLRLVVVGDGPMRAELQKQLPDALFTGWLNGAELASAYASADIFVFPSIVETFGNVVTEAMASGLAINAFDSAAAHQHIRDRFSGCLAPVGDAKQFTCNLLWLIDDVEGRRSVRIHARHRACQLGWGPVIDRFEGYLSRAASGPAKMTRATHARDPRLKPGSSEPRG</sequence>
<dbReference type="PANTHER" id="PTHR45947">
    <property type="entry name" value="SULFOQUINOVOSYL TRANSFERASE SQD2"/>
    <property type="match status" value="1"/>
</dbReference>
<name>A0ABQ1PWG4_9GAMM</name>
<keyword evidence="3" id="KW-0808">Transferase</keyword>
<gene>
    <name evidence="3" type="ORF">GCM10007418_25790</name>
</gene>
<accession>A0ABQ1PWG4</accession>
<dbReference type="GO" id="GO:0016740">
    <property type="term" value="F:transferase activity"/>
    <property type="evidence" value="ECO:0007669"/>
    <property type="project" value="UniProtKB-KW"/>
</dbReference>
<protein>
    <submittedName>
        <fullName evidence="3">Glycosyl transferase</fullName>
    </submittedName>
</protein>
<reference evidence="4" key="1">
    <citation type="journal article" date="2019" name="Int. J. Syst. Evol. Microbiol.">
        <title>The Global Catalogue of Microorganisms (GCM) 10K type strain sequencing project: providing services to taxonomists for standard genome sequencing and annotation.</title>
        <authorList>
            <consortium name="The Broad Institute Genomics Platform"/>
            <consortium name="The Broad Institute Genome Sequencing Center for Infectious Disease"/>
            <person name="Wu L."/>
            <person name="Ma J."/>
        </authorList>
    </citation>
    <scope>NUCLEOTIDE SEQUENCE [LARGE SCALE GENOMIC DNA]</scope>
    <source>
        <strain evidence="4">CGMCC 1.12482</strain>
    </source>
</reference>
<evidence type="ECO:0000259" key="2">
    <source>
        <dbReference type="Pfam" id="PF13439"/>
    </source>
</evidence>
<evidence type="ECO:0000313" key="3">
    <source>
        <dbReference type="EMBL" id="GGD05625.1"/>
    </source>
</evidence>
<feature type="domain" description="Glycosyltransferase subfamily 4-like N-terminal" evidence="2">
    <location>
        <begin position="22"/>
        <end position="192"/>
    </location>
</feature>
<dbReference type="SUPFAM" id="SSF53756">
    <property type="entry name" value="UDP-Glycosyltransferase/glycogen phosphorylase"/>
    <property type="match status" value="1"/>
</dbReference>
<keyword evidence="4" id="KW-1185">Reference proteome</keyword>
<dbReference type="RefSeq" id="WP_150278077.1">
    <property type="nucleotide sequence ID" value="NZ_BMFF01000005.1"/>
</dbReference>
<organism evidence="3 4">
    <name type="scientific">Halopseudomonas salina</name>
    <dbReference type="NCBI Taxonomy" id="1323744"/>
    <lineage>
        <taxon>Bacteria</taxon>
        <taxon>Pseudomonadati</taxon>
        <taxon>Pseudomonadota</taxon>
        <taxon>Gammaproteobacteria</taxon>
        <taxon>Pseudomonadales</taxon>
        <taxon>Pseudomonadaceae</taxon>
        <taxon>Halopseudomonas</taxon>
    </lineage>
</organism>
<dbReference type="PANTHER" id="PTHR45947:SF3">
    <property type="entry name" value="SULFOQUINOVOSYL TRANSFERASE SQD2"/>
    <property type="match status" value="1"/>
</dbReference>
<evidence type="ECO:0000256" key="1">
    <source>
        <dbReference type="SAM" id="MobiDB-lite"/>
    </source>
</evidence>
<dbReference type="EMBL" id="BMFF01000005">
    <property type="protein sequence ID" value="GGD05625.1"/>
    <property type="molecule type" value="Genomic_DNA"/>
</dbReference>
<dbReference type="CDD" id="cd03814">
    <property type="entry name" value="GT4-like"/>
    <property type="match status" value="1"/>
</dbReference>
<dbReference type="Gene3D" id="3.40.50.2000">
    <property type="entry name" value="Glycogen Phosphorylase B"/>
    <property type="match status" value="2"/>
</dbReference>
<dbReference type="Proteomes" id="UP000638188">
    <property type="component" value="Unassembled WGS sequence"/>
</dbReference>
<evidence type="ECO:0000313" key="4">
    <source>
        <dbReference type="Proteomes" id="UP000638188"/>
    </source>
</evidence>
<dbReference type="Pfam" id="PF13439">
    <property type="entry name" value="Glyco_transf_4"/>
    <property type="match status" value="1"/>
</dbReference>